<keyword evidence="2" id="KW-1185">Reference proteome</keyword>
<accession>A0ABM6K7A1</accession>
<dbReference type="EMBL" id="CP017581">
    <property type="protein sequence ID" value="ARF50398.1"/>
    <property type="molecule type" value="Genomic_DNA"/>
</dbReference>
<evidence type="ECO:0000313" key="2">
    <source>
        <dbReference type="Proteomes" id="UP000192380"/>
    </source>
</evidence>
<sequence>MEMRKILNNTLQMQTGMIIIQLHFDGALPKKSTTLLTLLPVARFGGPFFYPPEWPRHVVSFCTYITAR</sequence>
<protein>
    <submittedName>
        <fullName evidence="1">Uncharacterized protein</fullName>
    </submittedName>
</protein>
<proteinExistence type="predicted"/>
<evidence type="ECO:0000313" key="1">
    <source>
        <dbReference type="EMBL" id="ARF50398.1"/>
    </source>
</evidence>
<name>A0ABM6K7A1_PANSE</name>
<reference evidence="1 2" key="1">
    <citation type="submission" date="2016-10" db="EMBL/GenBank/DDBJ databases">
        <title>Complete Genome Assembly of Pantoea stewartii subsp. stewartii DC283, a Corn Pathogen.</title>
        <authorList>
            <person name="Duong D.A."/>
            <person name="Stevens A.M."/>
            <person name="Jensen R.V."/>
        </authorList>
    </citation>
    <scope>NUCLEOTIDE SEQUENCE [LARGE SCALE GENOMIC DNA]</scope>
    <source>
        <strain evidence="1 2">DC283</strain>
    </source>
</reference>
<organism evidence="1 2">
    <name type="scientific">Pantoea stewartii subsp. stewartii DC283</name>
    <dbReference type="NCBI Taxonomy" id="660596"/>
    <lineage>
        <taxon>Bacteria</taxon>
        <taxon>Pseudomonadati</taxon>
        <taxon>Pseudomonadota</taxon>
        <taxon>Gammaproteobacteria</taxon>
        <taxon>Enterobacterales</taxon>
        <taxon>Erwiniaceae</taxon>
        <taxon>Pantoea</taxon>
    </lineage>
</organism>
<gene>
    <name evidence="1" type="ORF">DSJ_14365</name>
</gene>
<dbReference type="Proteomes" id="UP000192380">
    <property type="component" value="Chromosome"/>
</dbReference>